<comment type="caution">
    <text evidence="12">The sequence shown here is derived from an EMBL/GenBank/DDBJ whole genome shotgun (WGS) entry which is preliminary data.</text>
</comment>
<dbReference type="GO" id="GO:0070390">
    <property type="term" value="C:transcription export complex 2"/>
    <property type="evidence" value="ECO:0007669"/>
    <property type="project" value="UniProtKB-UniRule"/>
</dbReference>
<evidence type="ECO:0000256" key="11">
    <source>
        <dbReference type="HAMAP-Rule" id="MF_03046"/>
    </source>
</evidence>
<sequence length="109" mass="12838">MTILVFIQSLQERKLKDAQMRATINQKLVETGERERLKELLRARLIECGWRDELKAYCKEIVQQKGLEHITVDDLVTEMTPRGRSLVPDEVKKELLQRIRTFLAQQSNM</sequence>
<dbReference type="GO" id="GO:0006406">
    <property type="term" value="P:mRNA export from nucleus"/>
    <property type="evidence" value="ECO:0007669"/>
    <property type="project" value="UniProtKB-UniRule"/>
</dbReference>
<keyword evidence="8 11" id="KW-0010">Activator</keyword>
<dbReference type="GO" id="GO:0003713">
    <property type="term" value="F:transcription coactivator activity"/>
    <property type="evidence" value="ECO:0007669"/>
    <property type="project" value="UniProtKB-UniRule"/>
</dbReference>
<evidence type="ECO:0000256" key="2">
    <source>
        <dbReference type="ARBA" id="ARBA00022448"/>
    </source>
</evidence>
<dbReference type="Gene3D" id="1.10.246.140">
    <property type="match status" value="1"/>
</dbReference>
<evidence type="ECO:0000256" key="3">
    <source>
        <dbReference type="ARBA" id="ARBA00022816"/>
    </source>
</evidence>
<keyword evidence="3 11" id="KW-0509">mRNA transport</keyword>
<dbReference type="GO" id="GO:0006325">
    <property type="term" value="P:chromatin organization"/>
    <property type="evidence" value="ECO:0007669"/>
    <property type="project" value="UniProtKB-KW"/>
</dbReference>
<reference evidence="12" key="1">
    <citation type="journal article" date="2023" name="G3 (Bethesda)">
        <title>A reference genome for the long-term kleptoplast-retaining sea slug Elysia crispata morphotype clarki.</title>
        <authorList>
            <person name="Eastman K.E."/>
            <person name="Pendleton A.L."/>
            <person name="Shaikh M.A."/>
            <person name="Suttiyut T."/>
            <person name="Ogas R."/>
            <person name="Tomko P."/>
            <person name="Gavelis G."/>
            <person name="Widhalm J.R."/>
            <person name="Wisecaver J.H."/>
        </authorList>
    </citation>
    <scope>NUCLEOTIDE SEQUENCE</scope>
    <source>
        <strain evidence="12">ECLA1</strain>
    </source>
</reference>
<dbReference type="GO" id="GO:0071819">
    <property type="term" value="C:DUBm complex"/>
    <property type="evidence" value="ECO:0007669"/>
    <property type="project" value="UniProtKB-UniRule"/>
</dbReference>
<keyword evidence="5 11" id="KW-0653">Protein transport</keyword>
<protein>
    <recommendedName>
        <fullName evidence="11">Transcription and mRNA export factor ENY2</fullName>
    </recommendedName>
    <alternativeName>
        <fullName evidence="11">Enhancer of yellow 2 transcription factor homolog</fullName>
    </alternativeName>
</protein>
<gene>
    <name evidence="12" type="ORF">RRG08_019349</name>
</gene>
<dbReference type="Pfam" id="PF10163">
    <property type="entry name" value="EnY2"/>
    <property type="match status" value="1"/>
</dbReference>
<evidence type="ECO:0000256" key="6">
    <source>
        <dbReference type="ARBA" id="ARBA00023010"/>
    </source>
</evidence>
<dbReference type="Proteomes" id="UP001283361">
    <property type="component" value="Unassembled WGS sequence"/>
</dbReference>
<dbReference type="InterPro" id="IPR018783">
    <property type="entry name" value="TF_ENY2"/>
</dbReference>
<keyword evidence="7 11" id="KW-0805">Transcription regulation</keyword>
<keyword evidence="6 11" id="KW-0811">Translocation</keyword>
<keyword evidence="10 11" id="KW-0539">Nucleus</keyword>
<evidence type="ECO:0000256" key="5">
    <source>
        <dbReference type="ARBA" id="ARBA00022927"/>
    </source>
</evidence>
<dbReference type="InterPro" id="IPR038212">
    <property type="entry name" value="TF_EnY2_sf"/>
</dbReference>
<dbReference type="GO" id="GO:0015031">
    <property type="term" value="P:protein transport"/>
    <property type="evidence" value="ECO:0007669"/>
    <property type="project" value="UniProtKB-KW"/>
</dbReference>
<evidence type="ECO:0000313" key="12">
    <source>
        <dbReference type="EMBL" id="KAK3799549.1"/>
    </source>
</evidence>
<comment type="similarity">
    <text evidence="11">Belongs to the ENY2 family.</text>
</comment>
<comment type="function">
    <text evidence="11">Involved in mRNA export coupled transcription activation by association with both the TREX-2 and the SAGA complexes. The transcription regulatory histone acetylation (HAT) complex SAGA is a multiprotein complex that activates transcription by remodeling chromatin and mediating histone acetylation and deubiquitination. Within the SAGA complex, participates to a subcomplex that specifically deubiquitinates histones. The SAGA complex is recruited to specific gene promoters by activators, where it is required for transcription. The TREX-2 complex functions in docking export-competent ribonucleoprotein particles (mRNPs) to the nuclear entrance of the nuclear pore complex (nuclear basket). TREX-2 participates in mRNA export and accurate chromatin positioning in the nucleus by tethering genes to the nuclear periphery.</text>
</comment>
<keyword evidence="9 11" id="KW-0804">Transcription</keyword>
<comment type="subunit">
    <text evidence="11">Component of the nuclear pore complex (NPC)-associated TREX-2 complex (transcription and export complex 2). Component of the SAGA transcription coactivator-HAT complex. Within the SAGA complex, participates to a subcomplex of SAGA called the DUB module (deubiquitination module).</text>
</comment>
<proteinExistence type="inferred from homology"/>
<keyword evidence="13" id="KW-1185">Reference proteome</keyword>
<evidence type="ECO:0000256" key="8">
    <source>
        <dbReference type="ARBA" id="ARBA00023159"/>
    </source>
</evidence>
<comment type="subcellular location">
    <subcellularLocation>
        <location evidence="1 11">Nucleus</location>
        <location evidence="1 11">Nucleoplasm</location>
    </subcellularLocation>
</comment>
<evidence type="ECO:0000256" key="9">
    <source>
        <dbReference type="ARBA" id="ARBA00023163"/>
    </source>
</evidence>
<evidence type="ECO:0000256" key="4">
    <source>
        <dbReference type="ARBA" id="ARBA00022853"/>
    </source>
</evidence>
<keyword evidence="2 11" id="KW-0813">Transport</keyword>
<dbReference type="AlphaFoldDB" id="A0AAE1B521"/>
<dbReference type="GO" id="GO:0000124">
    <property type="term" value="C:SAGA complex"/>
    <property type="evidence" value="ECO:0007669"/>
    <property type="project" value="UniProtKB-UniRule"/>
</dbReference>
<name>A0AAE1B521_9GAST</name>
<dbReference type="EMBL" id="JAWDGP010000555">
    <property type="protein sequence ID" value="KAK3799549.1"/>
    <property type="molecule type" value="Genomic_DNA"/>
</dbReference>
<keyword evidence="4 11" id="KW-0156">Chromatin regulator</keyword>
<evidence type="ECO:0000256" key="7">
    <source>
        <dbReference type="ARBA" id="ARBA00023015"/>
    </source>
</evidence>
<dbReference type="FunFam" id="1.10.246.140:FF:000001">
    <property type="entry name" value="Transcription and mRNA export factor ENY2"/>
    <property type="match status" value="1"/>
</dbReference>
<accession>A0AAE1B521</accession>
<evidence type="ECO:0000313" key="13">
    <source>
        <dbReference type="Proteomes" id="UP001283361"/>
    </source>
</evidence>
<dbReference type="GO" id="GO:0005643">
    <property type="term" value="C:nuclear pore"/>
    <property type="evidence" value="ECO:0007669"/>
    <property type="project" value="UniProtKB-UniRule"/>
</dbReference>
<dbReference type="GO" id="GO:0006368">
    <property type="term" value="P:transcription elongation by RNA polymerase II"/>
    <property type="evidence" value="ECO:0007669"/>
    <property type="project" value="UniProtKB-UniRule"/>
</dbReference>
<evidence type="ECO:0000256" key="1">
    <source>
        <dbReference type="ARBA" id="ARBA00004642"/>
    </source>
</evidence>
<evidence type="ECO:0000256" key="10">
    <source>
        <dbReference type="ARBA" id="ARBA00023242"/>
    </source>
</evidence>
<organism evidence="12 13">
    <name type="scientific">Elysia crispata</name>
    <name type="common">lettuce slug</name>
    <dbReference type="NCBI Taxonomy" id="231223"/>
    <lineage>
        <taxon>Eukaryota</taxon>
        <taxon>Metazoa</taxon>
        <taxon>Spiralia</taxon>
        <taxon>Lophotrochozoa</taxon>
        <taxon>Mollusca</taxon>
        <taxon>Gastropoda</taxon>
        <taxon>Heterobranchia</taxon>
        <taxon>Euthyneura</taxon>
        <taxon>Panpulmonata</taxon>
        <taxon>Sacoglossa</taxon>
        <taxon>Placobranchoidea</taxon>
        <taxon>Plakobranchidae</taxon>
        <taxon>Elysia</taxon>
    </lineage>
</organism>
<dbReference type="PANTHER" id="PTHR12514">
    <property type="entry name" value="ENHANCER OF YELLOW 2 TRANSCRIPTION FACTOR"/>
    <property type="match status" value="1"/>
</dbReference>
<dbReference type="HAMAP" id="MF_03046">
    <property type="entry name" value="ENY2_Sus1"/>
    <property type="match status" value="1"/>
</dbReference>
<dbReference type="GO" id="GO:0005654">
    <property type="term" value="C:nucleoplasm"/>
    <property type="evidence" value="ECO:0007669"/>
    <property type="project" value="UniProtKB-SubCell"/>
</dbReference>